<protein>
    <submittedName>
        <fullName evidence="1">BgtE-5719</fullName>
    </submittedName>
</protein>
<dbReference type="EMBL" id="LR026992">
    <property type="protein sequence ID" value="VDB93864.1"/>
    <property type="molecule type" value="Genomic_DNA"/>
</dbReference>
<sequence length="96" mass="10979">MFVKNYVPYALCAFALSAHAAPLTTRHEPVVPLATRHEPVVPLATRHELVDPNTQTMAEKRAADALTGLLGMFNTSKLFKSWFVLTRICRRSWWRR</sequence>
<accession>A0A9X9QFW9</accession>
<reference evidence="1 2" key="1">
    <citation type="submission" date="2018-08" db="EMBL/GenBank/DDBJ databases">
        <authorList>
            <person name="Muller C M."/>
        </authorList>
    </citation>
    <scope>NUCLEOTIDE SEQUENCE [LARGE SCALE GENOMIC DNA]</scope>
</reference>
<organism evidence="1 2">
    <name type="scientific">Blumeria graminis f. sp. tritici</name>
    <dbReference type="NCBI Taxonomy" id="62690"/>
    <lineage>
        <taxon>Eukaryota</taxon>
        <taxon>Fungi</taxon>
        <taxon>Dikarya</taxon>
        <taxon>Ascomycota</taxon>
        <taxon>Pezizomycotina</taxon>
        <taxon>Leotiomycetes</taxon>
        <taxon>Erysiphales</taxon>
        <taxon>Erysiphaceae</taxon>
        <taxon>Blumeria</taxon>
    </lineage>
</organism>
<keyword evidence="2" id="KW-1185">Reference proteome</keyword>
<proteinExistence type="predicted"/>
<dbReference type="AlphaFoldDB" id="A0A9X9QFW9"/>
<dbReference type="Proteomes" id="UP000324639">
    <property type="component" value="Chromosome Bgt_-09"/>
</dbReference>
<gene>
    <name evidence="1" type="ORF">BGT96224V316_LOCUS7455</name>
</gene>
<name>A0A9X9QFW9_BLUGR</name>
<evidence type="ECO:0000313" key="1">
    <source>
        <dbReference type="EMBL" id="VDB93864.1"/>
    </source>
</evidence>
<evidence type="ECO:0000313" key="2">
    <source>
        <dbReference type="Proteomes" id="UP000324639"/>
    </source>
</evidence>